<feature type="transmembrane region" description="Helical" evidence="8">
    <location>
        <begin position="6"/>
        <end position="26"/>
    </location>
</feature>
<evidence type="ECO:0000256" key="5">
    <source>
        <dbReference type="ARBA" id="ARBA00022692"/>
    </source>
</evidence>
<keyword evidence="4" id="KW-1003">Cell membrane</keyword>
<keyword evidence="3" id="KW-0813">Transport</keyword>
<dbReference type="PANTHER" id="PTHR36838">
    <property type="entry name" value="AUXIN EFFLUX CARRIER FAMILY PROTEIN"/>
    <property type="match status" value="1"/>
</dbReference>
<dbReference type="GO" id="GO:0055085">
    <property type="term" value="P:transmembrane transport"/>
    <property type="evidence" value="ECO:0007669"/>
    <property type="project" value="InterPro"/>
</dbReference>
<feature type="transmembrane region" description="Helical" evidence="8">
    <location>
        <begin position="199"/>
        <end position="221"/>
    </location>
</feature>
<evidence type="ECO:0000313" key="10">
    <source>
        <dbReference type="Proteomes" id="UP000245539"/>
    </source>
</evidence>
<evidence type="ECO:0000256" key="2">
    <source>
        <dbReference type="ARBA" id="ARBA00010145"/>
    </source>
</evidence>
<evidence type="ECO:0000256" key="4">
    <source>
        <dbReference type="ARBA" id="ARBA00022475"/>
    </source>
</evidence>
<dbReference type="PANTHER" id="PTHR36838:SF3">
    <property type="entry name" value="TRANSPORTER AUXIN EFFLUX CARRIER EC FAMILY"/>
    <property type="match status" value="1"/>
</dbReference>
<dbReference type="EMBL" id="QGKM01000014">
    <property type="protein sequence ID" value="PWQ98856.1"/>
    <property type="molecule type" value="Genomic_DNA"/>
</dbReference>
<dbReference type="RefSeq" id="WP_109837018.1">
    <property type="nucleotide sequence ID" value="NZ_QGKM01000014.1"/>
</dbReference>
<evidence type="ECO:0000256" key="3">
    <source>
        <dbReference type="ARBA" id="ARBA00022448"/>
    </source>
</evidence>
<keyword evidence="5 8" id="KW-0812">Transmembrane</keyword>
<protein>
    <submittedName>
        <fullName evidence="9">AEC family transporter</fullName>
    </submittedName>
</protein>
<organism evidence="9 10">
    <name type="scientific">Leucothrix pacifica</name>
    <dbReference type="NCBI Taxonomy" id="1247513"/>
    <lineage>
        <taxon>Bacteria</taxon>
        <taxon>Pseudomonadati</taxon>
        <taxon>Pseudomonadota</taxon>
        <taxon>Gammaproteobacteria</taxon>
        <taxon>Thiotrichales</taxon>
        <taxon>Thiotrichaceae</taxon>
        <taxon>Leucothrix</taxon>
    </lineage>
</organism>
<evidence type="ECO:0000256" key="8">
    <source>
        <dbReference type="SAM" id="Phobius"/>
    </source>
</evidence>
<comment type="subcellular location">
    <subcellularLocation>
        <location evidence="1">Cell membrane</location>
        <topology evidence="1">Multi-pass membrane protein</topology>
    </subcellularLocation>
</comment>
<dbReference type="OrthoDB" id="5870554at2"/>
<feature type="transmembrane region" description="Helical" evidence="8">
    <location>
        <begin position="228"/>
        <end position="251"/>
    </location>
</feature>
<dbReference type="AlphaFoldDB" id="A0A317CK30"/>
<accession>A0A317CK30</accession>
<feature type="transmembrane region" description="Helical" evidence="8">
    <location>
        <begin position="38"/>
        <end position="55"/>
    </location>
</feature>
<keyword evidence="10" id="KW-1185">Reference proteome</keyword>
<proteinExistence type="inferred from homology"/>
<feature type="transmembrane region" description="Helical" evidence="8">
    <location>
        <begin position="126"/>
        <end position="146"/>
    </location>
</feature>
<dbReference type="GO" id="GO:0005886">
    <property type="term" value="C:plasma membrane"/>
    <property type="evidence" value="ECO:0007669"/>
    <property type="project" value="UniProtKB-SubCell"/>
</dbReference>
<dbReference type="Gene3D" id="1.20.1530.20">
    <property type="match status" value="1"/>
</dbReference>
<evidence type="ECO:0000256" key="1">
    <source>
        <dbReference type="ARBA" id="ARBA00004651"/>
    </source>
</evidence>
<reference evidence="9 10" key="1">
    <citation type="submission" date="2018-05" db="EMBL/GenBank/DDBJ databases">
        <title>Leucothrix arctica sp. nov., isolated from Arctic seawater.</title>
        <authorList>
            <person name="Choi A."/>
            <person name="Baek K."/>
        </authorList>
    </citation>
    <scope>NUCLEOTIDE SEQUENCE [LARGE SCALE GENOMIC DNA]</scope>
    <source>
        <strain evidence="9 10">JCM 18388</strain>
    </source>
</reference>
<evidence type="ECO:0000256" key="6">
    <source>
        <dbReference type="ARBA" id="ARBA00022989"/>
    </source>
</evidence>
<feature type="transmembrane region" description="Helical" evidence="8">
    <location>
        <begin position="257"/>
        <end position="277"/>
    </location>
</feature>
<feature type="transmembrane region" description="Helical" evidence="8">
    <location>
        <begin position="167"/>
        <end position="187"/>
    </location>
</feature>
<comment type="caution">
    <text evidence="9">The sequence shown here is derived from an EMBL/GenBank/DDBJ whole genome shotgun (WGS) entry which is preliminary data.</text>
</comment>
<keyword evidence="7 8" id="KW-0472">Membrane</keyword>
<feature type="transmembrane region" description="Helical" evidence="8">
    <location>
        <begin position="67"/>
        <end position="88"/>
    </location>
</feature>
<keyword evidence="6 8" id="KW-1133">Transmembrane helix</keyword>
<feature type="transmembrane region" description="Helical" evidence="8">
    <location>
        <begin position="284"/>
        <end position="308"/>
    </location>
</feature>
<evidence type="ECO:0000313" key="9">
    <source>
        <dbReference type="EMBL" id="PWQ98856.1"/>
    </source>
</evidence>
<evidence type="ECO:0000256" key="7">
    <source>
        <dbReference type="ARBA" id="ARBA00023136"/>
    </source>
</evidence>
<gene>
    <name evidence="9" type="ORF">DKW60_07370</name>
</gene>
<feature type="transmembrane region" description="Helical" evidence="8">
    <location>
        <begin position="100"/>
        <end position="120"/>
    </location>
</feature>
<comment type="similarity">
    <text evidence="2">Belongs to the auxin efflux carrier (TC 2.A.69) family.</text>
</comment>
<sequence>MLDIITIVLPVFLVVGTGYLTAYFKYFTAEQASALMRFATQLAIPCLLFLAVANLDLAKEFNPSVLLPFYIGALSSFVIVWLGAGLVFKHNPGVRVAIGFAGLFSNLVLIGLAIVELAYGADALKVAFAIVAIHAPFCYVLGITAMEFSRADGLGFAATMRVVFKQVFSNTLMLGILLGFIVNLAHITIPAPMLSALELFARSALPVALFGLGAMLVSYRLRSGLGEVGLISISMLIIHPLIAYLLGRYAFDLAPEVLKPVVLMAAMPPGMNVYIFATMYDRATGIAASSVLLSTVLSVVTISVWLIILA</sequence>
<dbReference type="InterPro" id="IPR038770">
    <property type="entry name" value="Na+/solute_symporter_sf"/>
</dbReference>
<dbReference type="InterPro" id="IPR004776">
    <property type="entry name" value="Mem_transp_PIN-like"/>
</dbReference>
<name>A0A317CK30_9GAMM</name>
<dbReference type="Pfam" id="PF03547">
    <property type="entry name" value="Mem_trans"/>
    <property type="match status" value="1"/>
</dbReference>
<dbReference type="Proteomes" id="UP000245539">
    <property type="component" value="Unassembled WGS sequence"/>
</dbReference>